<proteinExistence type="predicted"/>
<evidence type="ECO:0000313" key="1">
    <source>
        <dbReference type="EMBL" id="MEQ2227485.1"/>
    </source>
</evidence>
<organism evidence="1 2">
    <name type="scientific">Ilyodon furcidens</name>
    <name type="common">goldbreast splitfin</name>
    <dbReference type="NCBI Taxonomy" id="33524"/>
    <lineage>
        <taxon>Eukaryota</taxon>
        <taxon>Metazoa</taxon>
        <taxon>Chordata</taxon>
        <taxon>Craniata</taxon>
        <taxon>Vertebrata</taxon>
        <taxon>Euteleostomi</taxon>
        <taxon>Actinopterygii</taxon>
        <taxon>Neopterygii</taxon>
        <taxon>Teleostei</taxon>
        <taxon>Neoteleostei</taxon>
        <taxon>Acanthomorphata</taxon>
        <taxon>Ovalentaria</taxon>
        <taxon>Atherinomorphae</taxon>
        <taxon>Cyprinodontiformes</taxon>
        <taxon>Goodeidae</taxon>
        <taxon>Ilyodon</taxon>
    </lineage>
</organism>
<reference evidence="1 2" key="1">
    <citation type="submission" date="2021-06" db="EMBL/GenBank/DDBJ databases">
        <authorList>
            <person name="Palmer J.M."/>
        </authorList>
    </citation>
    <scope>NUCLEOTIDE SEQUENCE [LARGE SCALE GENOMIC DNA]</scope>
    <source>
        <strain evidence="2">if_2019</strain>
        <tissue evidence="1">Muscle</tissue>
    </source>
</reference>
<protein>
    <submittedName>
        <fullName evidence="1">Uncharacterized protein</fullName>
    </submittedName>
</protein>
<accession>A0ABV0T3N8</accession>
<dbReference type="EMBL" id="JAHRIQ010020666">
    <property type="protein sequence ID" value="MEQ2227485.1"/>
    <property type="molecule type" value="Genomic_DNA"/>
</dbReference>
<dbReference type="Proteomes" id="UP001482620">
    <property type="component" value="Unassembled WGS sequence"/>
</dbReference>
<evidence type="ECO:0000313" key="2">
    <source>
        <dbReference type="Proteomes" id="UP001482620"/>
    </source>
</evidence>
<sequence>MEATDIEDLQLEVIQALCRLSKDDLVDFCNTVDIVGCEFERVQNKSQVMLIMMISSHLQRQELGKLEDQGMSQLLYIRDIIQEYPNVRELSATENVLQAVLQAKIKQNEVAVAVNQNTE</sequence>
<gene>
    <name evidence="1" type="ORF">ILYODFUR_038120</name>
</gene>
<comment type="caution">
    <text evidence="1">The sequence shown here is derived from an EMBL/GenBank/DDBJ whole genome shotgun (WGS) entry which is preliminary data.</text>
</comment>
<keyword evidence="2" id="KW-1185">Reference proteome</keyword>
<name>A0ABV0T3N8_9TELE</name>